<evidence type="ECO:0000256" key="1">
    <source>
        <dbReference type="SAM" id="Coils"/>
    </source>
</evidence>
<evidence type="ECO:0000313" key="2">
    <source>
        <dbReference type="EMBL" id="QJT03475.1"/>
    </source>
</evidence>
<keyword evidence="3" id="KW-1185">Reference proteome</keyword>
<accession>A0A6M4WVT9</accession>
<dbReference type="Proteomes" id="UP000502665">
    <property type="component" value="Chromosome"/>
</dbReference>
<sequence length="231" mass="26053">MGRDLKKIDEDLKNLEDNTTTSIAGINTRLGVHTTDIAGINTKLGTHSTDITKLQQSYKGLRTTHSGISTSLSWMSNSIAAHTNGLTGLAASLTLLTVGLSIFKIDEKGITFLGATREFPWKKHIDELQKWRLMESQTQKESREKKERREKVVDDNFQHIEKLKETEQTVEKLKQRLLVVRDAADAERRRLEANPRMRTDRGIDDPVPLVRGVASEVTVLRRALRELTAAL</sequence>
<dbReference type="RefSeq" id="WP_171398915.1">
    <property type="nucleotide sequence ID" value="NZ_CP049838.1"/>
</dbReference>
<gene>
    <name evidence="2" type="ORF">G9272_27000</name>
</gene>
<keyword evidence="1" id="KW-0175">Coiled coil</keyword>
<evidence type="ECO:0000313" key="3">
    <source>
        <dbReference type="Proteomes" id="UP000502665"/>
    </source>
</evidence>
<dbReference type="Gene3D" id="1.20.5.340">
    <property type="match status" value="1"/>
</dbReference>
<reference evidence="2" key="1">
    <citation type="submission" date="2020-03" db="EMBL/GenBank/DDBJ databases">
        <title>Molecular networking-based the target discovery of potent antiproliferative macrolactams: 5/6/7/16 polycyclic ansamycins and glycosylated trienomycin from Streptomyces cacaoi subsp. asoensis.</title>
        <authorList>
            <person name="Liu L.-L."/>
        </authorList>
    </citation>
    <scope>NUCLEOTIDE SEQUENCE [LARGE SCALE GENOMIC DNA]</scope>
    <source>
        <strain evidence="2">H2S5</strain>
    </source>
</reference>
<name>A0A6M4WVT9_9ACTN</name>
<protein>
    <submittedName>
        <fullName evidence="2">Uncharacterized protein</fullName>
    </submittedName>
</protein>
<organism evidence="2 3">
    <name type="scientific">Streptomyces asoensis</name>
    <dbReference type="NCBI Taxonomy" id="249586"/>
    <lineage>
        <taxon>Bacteria</taxon>
        <taxon>Bacillati</taxon>
        <taxon>Actinomycetota</taxon>
        <taxon>Actinomycetes</taxon>
        <taxon>Kitasatosporales</taxon>
        <taxon>Streptomycetaceae</taxon>
        <taxon>Streptomyces</taxon>
    </lineage>
</organism>
<proteinExistence type="predicted"/>
<feature type="coiled-coil region" evidence="1">
    <location>
        <begin position="156"/>
        <end position="183"/>
    </location>
</feature>
<dbReference type="AlphaFoldDB" id="A0A6M4WVT9"/>
<dbReference type="EMBL" id="CP049838">
    <property type="protein sequence ID" value="QJT03475.1"/>
    <property type="molecule type" value="Genomic_DNA"/>
</dbReference>